<dbReference type="SUPFAM" id="SSF52980">
    <property type="entry name" value="Restriction endonuclease-like"/>
    <property type="match status" value="1"/>
</dbReference>
<evidence type="ECO:0000256" key="2">
    <source>
        <dbReference type="HAMAP-Rule" id="MF_00048"/>
    </source>
</evidence>
<evidence type="ECO:0000256" key="1">
    <source>
        <dbReference type="ARBA" id="ARBA00006738"/>
    </source>
</evidence>
<protein>
    <recommendedName>
        <fullName evidence="2">UPF0102 protein K5I29_10195</fullName>
    </recommendedName>
</protein>
<dbReference type="Pfam" id="PF02021">
    <property type="entry name" value="UPF0102"/>
    <property type="match status" value="1"/>
</dbReference>
<evidence type="ECO:0000313" key="3">
    <source>
        <dbReference type="EMBL" id="UYW00869.1"/>
    </source>
</evidence>
<dbReference type="InterPro" id="IPR011335">
    <property type="entry name" value="Restrct_endonuc-II-like"/>
</dbReference>
<dbReference type="PANTHER" id="PTHR34039">
    <property type="entry name" value="UPF0102 PROTEIN YRAN"/>
    <property type="match status" value="1"/>
</dbReference>
<dbReference type="Gene3D" id="3.40.1350.10">
    <property type="match status" value="1"/>
</dbReference>
<evidence type="ECO:0000313" key="4">
    <source>
        <dbReference type="Proteomes" id="UP001163328"/>
    </source>
</evidence>
<comment type="similarity">
    <text evidence="1 2">Belongs to the UPF0102 family.</text>
</comment>
<dbReference type="HAMAP" id="MF_00048">
    <property type="entry name" value="UPF0102"/>
    <property type="match status" value="1"/>
</dbReference>
<reference evidence="3" key="1">
    <citation type="submission" date="2021-08" db="EMBL/GenBank/DDBJ databases">
        <title>Flavobacterium sp. strain CC-SYL302.</title>
        <authorList>
            <person name="Lin S.-Y."/>
            <person name="Lee T.-H."/>
            <person name="Young C.-C."/>
        </authorList>
    </citation>
    <scope>NUCLEOTIDE SEQUENCE</scope>
    <source>
        <strain evidence="3">CC-SYL302</strain>
    </source>
</reference>
<dbReference type="Proteomes" id="UP001163328">
    <property type="component" value="Chromosome"/>
</dbReference>
<gene>
    <name evidence="3" type="ORF">K5I29_10195</name>
</gene>
<sequence length="119" mass="13798">MAKHNEIGLLGEQLAVAFLVQNEYEVLEKNWRFKKAEVDIIAKKQNQIICVEVKTRTSVAVGEPESFVSQKKIELLLFAMNQYLTNSDLDLEVRFDIISVLILDNETKIKHIENAFYHF</sequence>
<dbReference type="InterPro" id="IPR003509">
    <property type="entry name" value="UPF0102_YraN-like"/>
</dbReference>
<accession>A0ABY6LXB6</accession>
<proteinExistence type="inferred from homology"/>
<dbReference type="RefSeq" id="WP_264433057.1">
    <property type="nucleotide sequence ID" value="NZ_CP081495.1"/>
</dbReference>
<name>A0ABY6LXB6_9FLAO</name>
<dbReference type="CDD" id="cd20736">
    <property type="entry name" value="PoNe_Nuclease"/>
    <property type="match status" value="1"/>
</dbReference>
<dbReference type="InterPro" id="IPR011856">
    <property type="entry name" value="tRNA_endonuc-like_dom_sf"/>
</dbReference>
<keyword evidence="4" id="KW-1185">Reference proteome</keyword>
<organism evidence="3 4">
    <name type="scientific">Flavobacterium agricola</name>
    <dbReference type="NCBI Taxonomy" id="2870839"/>
    <lineage>
        <taxon>Bacteria</taxon>
        <taxon>Pseudomonadati</taxon>
        <taxon>Bacteroidota</taxon>
        <taxon>Flavobacteriia</taxon>
        <taxon>Flavobacteriales</taxon>
        <taxon>Flavobacteriaceae</taxon>
        <taxon>Flavobacterium</taxon>
    </lineage>
</organism>
<dbReference type="EMBL" id="CP081495">
    <property type="protein sequence ID" value="UYW00869.1"/>
    <property type="molecule type" value="Genomic_DNA"/>
</dbReference>
<dbReference type="PANTHER" id="PTHR34039:SF1">
    <property type="entry name" value="UPF0102 PROTEIN YRAN"/>
    <property type="match status" value="1"/>
</dbReference>